<dbReference type="GeneID" id="90167612"/>
<geneLocation type="plasmid" evidence="3 4">
    <name>pHME132</name>
</geneLocation>
<keyword evidence="1" id="KW-1133">Transmembrane helix</keyword>
<proteinExistence type="predicted"/>
<dbReference type="EMBL" id="CP039142">
    <property type="protein sequence ID" value="QCQ77444.1"/>
    <property type="molecule type" value="Genomic_DNA"/>
</dbReference>
<evidence type="ECO:0000313" key="3">
    <source>
        <dbReference type="EMBL" id="QCQ77444.1"/>
    </source>
</evidence>
<evidence type="ECO:0000259" key="2">
    <source>
        <dbReference type="Pfam" id="PF19701"/>
    </source>
</evidence>
<gene>
    <name evidence="3" type="ORF">E6P09_19235</name>
</gene>
<keyword evidence="1" id="KW-0472">Membrane</keyword>
<accession>A0A4P8PCP7</accession>
<feature type="transmembrane region" description="Helical" evidence="1">
    <location>
        <begin position="47"/>
        <end position="67"/>
    </location>
</feature>
<sequence>MSILFQLAGVVISILGVAYVAKPRQIYHFGLDFLRDPQSEPSEPSDIIIWLYRVIGVCLVIVGVSYIS</sequence>
<evidence type="ECO:0000256" key="1">
    <source>
        <dbReference type="SAM" id="Phobius"/>
    </source>
</evidence>
<organism evidence="3 4">
    <name type="scientific">Haloferax mediterranei (strain ATCC 33500 / DSM 1411 / JCM 8866 / NBRC 14739 / NCIMB 2177 / R-4)</name>
    <name type="common">Halobacterium mediterranei</name>
    <dbReference type="NCBI Taxonomy" id="523841"/>
    <lineage>
        <taxon>Archaea</taxon>
        <taxon>Methanobacteriati</taxon>
        <taxon>Methanobacteriota</taxon>
        <taxon>Stenosarchaea group</taxon>
        <taxon>Halobacteria</taxon>
        <taxon>Halobacteriales</taxon>
        <taxon>Haloferacaceae</taxon>
        <taxon>Haloferax</taxon>
    </lineage>
</organism>
<feature type="domain" description="DUF6199" evidence="2">
    <location>
        <begin position="9"/>
        <end position="66"/>
    </location>
</feature>
<keyword evidence="1" id="KW-0812">Transmembrane</keyword>
<dbReference type="AlphaFoldDB" id="A0A4P8PCP7"/>
<dbReference type="RefSeq" id="WP_081603733.1">
    <property type="nucleotide sequence ID" value="NC_017942.1"/>
</dbReference>
<evidence type="ECO:0000313" key="4">
    <source>
        <dbReference type="Proteomes" id="UP000299011"/>
    </source>
</evidence>
<name>A0A4P8PCP7_HALMT</name>
<dbReference type="Proteomes" id="UP000299011">
    <property type="component" value="Plasmid pHME132"/>
</dbReference>
<keyword evidence="3" id="KW-0614">Plasmid</keyword>
<dbReference type="Pfam" id="PF19701">
    <property type="entry name" value="DUF6199"/>
    <property type="match status" value="1"/>
</dbReference>
<reference evidence="3 4" key="1">
    <citation type="submission" date="2019-04" db="EMBL/GenBank/DDBJ databases">
        <title>Methylomes of two halophilic Archaea, Haloarcula marismortui and Haloferax mediterranei.</title>
        <authorList>
            <person name="DasSarma S."/>
            <person name="DasSarma P."/>
            <person name="DasSarma S."/>
            <person name="Fomenkov A."/>
            <person name="Vincze T."/>
            <person name="Anton B.P."/>
            <person name="Roberts R.J."/>
        </authorList>
    </citation>
    <scope>NUCLEOTIDE SEQUENCE [LARGE SCALE GENOMIC DNA]</scope>
    <source>
        <strain evidence="4">ATCC 33500 / DSM 1411 / JCM 8866 / NBRC 14739 / NCIMB 2177 / R-4</strain>
        <plasmid evidence="3 4">pHME132</plasmid>
    </source>
</reference>
<protein>
    <recommendedName>
        <fullName evidence="2">DUF6199 domain-containing protein</fullName>
    </recommendedName>
</protein>
<dbReference type="InterPro" id="IPR045679">
    <property type="entry name" value="DUF6199"/>
</dbReference>